<dbReference type="GO" id="GO:0003723">
    <property type="term" value="F:RNA binding"/>
    <property type="evidence" value="ECO:0007669"/>
    <property type="project" value="TreeGrafter"/>
</dbReference>
<dbReference type="Pfam" id="PF26188">
    <property type="entry name" value="RESC6"/>
    <property type="match status" value="1"/>
</dbReference>
<dbReference type="AlphaFoldDB" id="A0AB34JE96"/>
<dbReference type="GO" id="GO:0000963">
    <property type="term" value="P:mitochondrial RNA processing"/>
    <property type="evidence" value="ECO:0007669"/>
    <property type="project" value="TreeGrafter"/>
</dbReference>
<gene>
    <name evidence="3" type="ORF">AB1Y20_023027</name>
</gene>
<sequence length="373" mass="41257">MFFHLLTLGSGLSTRPRLHLPAHTLVRASPVFLKAAASPDTDTTQDWAGLPAAIKASKCGAINHQIMQKKDFGDLLEYVSQKEKELNTVNIATAIHRLAVQTKRDRPNRDKLLRDPRFVALLDDAMERAAQLNPRSVSDIIWGCAAMQHWPATMLKPMLTQVVAVHLKNSAFEPHHLSIIVWSLAVLKCKPTILLDQIELQAIPQLGLFSMQNCANLIWGYAKLNHKGSGKLLPAISDAVQRPGLLSQSKPVEVSDLAFAVAILGSAEENGELLRLLAARASSGQILDQFTSRQLVTMLWAFARLNLPPPDDSLERWLSIIQQSHETRPLLDLDQRNLRRAAEALGRNVDWLDKEPEEGEGVEVAASDISNTT</sequence>
<evidence type="ECO:0000313" key="3">
    <source>
        <dbReference type="EMBL" id="KAL1519512.1"/>
    </source>
</evidence>
<organism evidence="3 4">
    <name type="scientific">Prymnesium parvum</name>
    <name type="common">Toxic golden alga</name>
    <dbReference type="NCBI Taxonomy" id="97485"/>
    <lineage>
        <taxon>Eukaryota</taxon>
        <taxon>Haptista</taxon>
        <taxon>Haptophyta</taxon>
        <taxon>Prymnesiophyceae</taxon>
        <taxon>Prymnesiales</taxon>
        <taxon>Prymnesiaceae</taxon>
        <taxon>Prymnesium</taxon>
    </lineage>
</organism>
<evidence type="ECO:0000313" key="4">
    <source>
        <dbReference type="Proteomes" id="UP001515480"/>
    </source>
</evidence>
<comment type="caution">
    <text evidence="3">The sequence shown here is derived from an EMBL/GenBank/DDBJ whole genome shotgun (WGS) entry which is preliminary data.</text>
</comment>
<dbReference type="PANTHER" id="PTHR21228:SF40">
    <property type="entry name" value="LD45607P"/>
    <property type="match status" value="1"/>
</dbReference>
<evidence type="ECO:0000256" key="1">
    <source>
        <dbReference type="SAM" id="MobiDB-lite"/>
    </source>
</evidence>
<protein>
    <recommendedName>
        <fullName evidence="2">RNA-editing substrate-binding complex 6 protein domain-containing protein</fullName>
    </recommendedName>
</protein>
<name>A0AB34JE96_PRYPA</name>
<dbReference type="GO" id="GO:0005759">
    <property type="term" value="C:mitochondrial matrix"/>
    <property type="evidence" value="ECO:0007669"/>
    <property type="project" value="TreeGrafter"/>
</dbReference>
<dbReference type="PANTHER" id="PTHR21228">
    <property type="entry name" value="FAST LEU-RICH DOMAIN-CONTAINING"/>
    <property type="match status" value="1"/>
</dbReference>
<evidence type="ECO:0000259" key="2">
    <source>
        <dbReference type="Pfam" id="PF26188"/>
    </source>
</evidence>
<feature type="domain" description="RNA-editing substrate-binding complex 6 protein" evidence="2">
    <location>
        <begin position="125"/>
        <end position="328"/>
    </location>
</feature>
<dbReference type="GO" id="GO:0035770">
    <property type="term" value="C:ribonucleoprotein granule"/>
    <property type="evidence" value="ECO:0007669"/>
    <property type="project" value="TreeGrafter"/>
</dbReference>
<proteinExistence type="predicted"/>
<dbReference type="GO" id="GO:1901259">
    <property type="term" value="P:chloroplast rRNA processing"/>
    <property type="evidence" value="ECO:0007669"/>
    <property type="project" value="TreeGrafter"/>
</dbReference>
<dbReference type="EMBL" id="JBGBPQ010000009">
    <property type="protein sequence ID" value="KAL1519512.1"/>
    <property type="molecule type" value="Genomic_DNA"/>
</dbReference>
<keyword evidence="4" id="KW-1185">Reference proteome</keyword>
<reference evidence="3 4" key="1">
    <citation type="journal article" date="2024" name="Science">
        <title>Giant polyketide synthase enzymes in the biosynthesis of giant marine polyether toxins.</title>
        <authorList>
            <person name="Fallon T.R."/>
            <person name="Shende V.V."/>
            <person name="Wierzbicki I.H."/>
            <person name="Pendleton A.L."/>
            <person name="Watervoot N.F."/>
            <person name="Auber R.P."/>
            <person name="Gonzalez D.J."/>
            <person name="Wisecaver J.H."/>
            <person name="Moore B.S."/>
        </authorList>
    </citation>
    <scope>NUCLEOTIDE SEQUENCE [LARGE SCALE GENOMIC DNA]</scope>
    <source>
        <strain evidence="3 4">12B1</strain>
    </source>
</reference>
<dbReference type="InterPro" id="IPR058917">
    <property type="entry name" value="RESC6_dom"/>
</dbReference>
<feature type="region of interest" description="Disordered" evidence="1">
    <location>
        <begin position="352"/>
        <end position="373"/>
    </location>
</feature>
<dbReference type="GO" id="GO:0044528">
    <property type="term" value="P:regulation of mitochondrial mRNA stability"/>
    <property type="evidence" value="ECO:0007669"/>
    <property type="project" value="TreeGrafter"/>
</dbReference>
<accession>A0AB34JE96</accession>
<dbReference type="Proteomes" id="UP001515480">
    <property type="component" value="Unassembled WGS sequence"/>
</dbReference>
<dbReference type="InterPro" id="IPR050870">
    <property type="entry name" value="FAST_kinase"/>
</dbReference>
<dbReference type="GO" id="GO:0009507">
    <property type="term" value="C:chloroplast"/>
    <property type="evidence" value="ECO:0007669"/>
    <property type="project" value="GOC"/>
</dbReference>